<dbReference type="Gene3D" id="3.40.50.10840">
    <property type="entry name" value="Putative sugar-binding, N-terminal domain"/>
    <property type="match status" value="1"/>
</dbReference>
<keyword evidence="8 13" id="KW-0560">Oxidoreductase</keyword>
<keyword evidence="7" id="KW-0067">ATP-binding</keyword>
<dbReference type="PANTHER" id="PTHR30004">
    <property type="entry name" value="4-HYDROXYTHREONINE-4-PHOSPHATE DEHYDROGENASE"/>
    <property type="match status" value="1"/>
</dbReference>
<gene>
    <name evidence="13" type="ORF">FHR75_004388</name>
</gene>
<dbReference type="SUPFAM" id="SSF53659">
    <property type="entry name" value="Isocitrate/Isopropylmalate dehydrogenase-like"/>
    <property type="match status" value="1"/>
</dbReference>
<dbReference type="Pfam" id="PF07005">
    <property type="entry name" value="SBD_N"/>
    <property type="match status" value="1"/>
</dbReference>
<evidence type="ECO:0000256" key="8">
    <source>
        <dbReference type="ARBA" id="ARBA00023002"/>
    </source>
</evidence>
<dbReference type="GO" id="GO:0050570">
    <property type="term" value="F:4-hydroxythreonine-4-phosphate dehydrogenase activity"/>
    <property type="evidence" value="ECO:0007669"/>
    <property type="project" value="UniProtKB-EC"/>
</dbReference>
<comment type="similarity">
    <text evidence="2">Belongs to the PdxA family. PdxA2 subfamily.</text>
</comment>
<dbReference type="InterPro" id="IPR037051">
    <property type="entry name" value="4-carb_acid_sugar_kinase_N_sf"/>
</dbReference>
<sequence length="721" mass="74055">MGDLLVLADDLSGAAESAAALRVRGSRRTGPVHVGFWPTDVPAGDTVLDLHSRHLSPADAERRIGEVLAAALGHTVIAKIDSLLRGNLVPVVRALPGPVVLAPALPVAGRTVVGGRVLVDGNPLATTTAWATEGRPAPGTVADVLPGLRTATVPLDVVRSAALAARIAETPPGTVVVCDAETDDDLDRIVTASPGCSLIGSAGLVAAVARALPANGDPGTTTTRPSHHLVVVVGTAEPTAQHQAEQLVQAGATAVDLPCADVLGGTVDRLAQAVATNPLTVVRLTGRAGGRDLSRALGRTVADAVGDADLVLTGGETARHVLDALHVPSLRYVTQIEHGAVRSETPDGRQIVTRPGSFGGPDSLLRIVRALNPDLLPPRPPEGLPMSSSTNPAIAVTMGDGAGVGPEVVVAALLHPSVVETSRSVVVGDAARLRQAADVLGVDVEVVPVQGVEDAVFEAGRINVIDLGLLPADLPWGELSPVAGDAAYHYVRVASEMAMRGEVQAICTAPLNKEALHLGGHVYPGHTELLAELTGTPEVSMMLSTPTLKVIHVTTHIGLIDAIAKIEPGLVERTVRRGHTALVAAGNPNPKIGVCAINPHAGEGGLFGYGEEAEKITPAIETLRADGIDAIGPLPADTLFFLAGRGDYDLVVAMYHDQGHGPVKVLGIEAGVNITVGLPVIRTSVDHGTAFDIAGTGKVDTRSMVEAMRQAIEVAPRPTVN</sequence>
<evidence type="ECO:0000313" key="14">
    <source>
        <dbReference type="Proteomes" id="UP000533269"/>
    </source>
</evidence>
<dbReference type="NCBIfam" id="TIGR00557">
    <property type="entry name" value="pdxA"/>
    <property type="match status" value="1"/>
</dbReference>
<evidence type="ECO:0000259" key="12">
    <source>
        <dbReference type="Pfam" id="PF17042"/>
    </source>
</evidence>
<dbReference type="GO" id="GO:0016301">
    <property type="term" value="F:kinase activity"/>
    <property type="evidence" value="ECO:0007669"/>
    <property type="project" value="UniProtKB-KW"/>
</dbReference>
<feature type="domain" description="Four-carbon acid sugar kinase nucleotide binding" evidence="12">
    <location>
        <begin position="230"/>
        <end position="364"/>
    </location>
</feature>
<keyword evidence="9" id="KW-0520">NAD</keyword>
<dbReference type="SUPFAM" id="SSF142764">
    <property type="entry name" value="YgbK-like"/>
    <property type="match status" value="1"/>
</dbReference>
<dbReference type="Gene3D" id="3.40.980.20">
    <property type="entry name" value="Four-carbon acid sugar kinase, nucleotide binding domain"/>
    <property type="match status" value="1"/>
</dbReference>
<name>A0A7W4TR27_KINRA</name>
<evidence type="ECO:0000256" key="5">
    <source>
        <dbReference type="ARBA" id="ARBA00022741"/>
    </source>
</evidence>
<dbReference type="Proteomes" id="UP000533269">
    <property type="component" value="Unassembled WGS sequence"/>
</dbReference>
<keyword evidence="6" id="KW-0418">Kinase</keyword>
<evidence type="ECO:0000256" key="6">
    <source>
        <dbReference type="ARBA" id="ARBA00022777"/>
    </source>
</evidence>
<dbReference type="EC" id="1.1.1.262" evidence="13"/>
<reference evidence="13 14" key="1">
    <citation type="submission" date="2020-08" db="EMBL/GenBank/DDBJ databases">
        <title>The Agave Microbiome: Exploring the role of microbial communities in plant adaptations to desert environments.</title>
        <authorList>
            <person name="Partida-Martinez L.P."/>
        </authorList>
    </citation>
    <scope>NUCLEOTIDE SEQUENCE [LARGE SCALE GENOMIC DNA]</scope>
    <source>
        <strain evidence="13 14">AS2.23</strain>
    </source>
</reference>
<comment type="caution">
    <text evidence="13">The sequence shown here is derived from an EMBL/GenBank/DDBJ whole genome shotgun (WGS) entry which is preliminary data.</text>
</comment>
<protein>
    <submittedName>
        <fullName evidence="13">4-hydroxythreonine-4-phosphate dehydrogenase</fullName>
        <ecNumber evidence="13">1.1.1.262</ecNumber>
    </submittedName>
</protein>
<dbReference type="GO" id="GO:0046872">
    <property type="term" value="F:metal ion binding"/>
    <property type="evidence" value="ECO:0007669"/>
    <property type="project" value="UniProtKB-KW"/>
</dbReference>
<evidence type="ECO:0000256" key="2">
    <source>
        <dbReference type="ARBA" id="ARBA00009464"/>
    </source>
</evidence>
<evidence type="ECO:0000256" key="10">
    <source>
        <dbReference type="ARBA" id="ARBA00023277"/>
    </source>
</evidence>
<dbReference type="InterPro" id="IPR010737">
    <property type="entry name" value="4-carb_acid_sugar_kinase_N"/>
</dbReference>
<evidence type="ECO:0000313" key="13">
    <source>
        <dbReference type="EMBL" id="MBB2903546.1"/>
    </source>
</evidence>
<feature type="domain" description="Four-carbon acid sugar kinase N-terminal" evidence="11">
    <location>
        <begin position="4"/>
        <end position="207"/>
    </location>
</feature>
<accession>A0A7W4TR27</accession>
<keyword evidence="4" id="KW-0479">Metal-binding</keyword>
<keyword evidence="5" id="KW-0547">Nucleotide-binding</keyword>
<evidence type="ECO:0000259" key="11">
    <source>
        <dbReference type="Pfam" id="PF07005"/>
    </source>
</evidence>
<evidence type="ECO:0000256" key="4">
    <source>
        <dbReference type="ARBA" id="ARBA00022723"/>
    </source>
</evidence>
<dbReference type="EMBL" id="JACHVY010000009">
    <property type="protein sequence ID" value="MBB2903546.1"/>
    <property type="molecule type" value="Genomic_DNA"/>
</dbReference>
<dbReference type="PANTHER" id="PTHR30004:SF6">
    <property type="entry name" value="D-THREONATE 4-PHOSPHATE DEHYDROGENASE"/>
    <property type="match status" value="1"/>
</dbReference>
<dbReference type="AlphaFoldDB" id="A0A7W4TR27"/>
<evidence type="ECO:0000256" key="9">
    <source>
        <dbReference type="ARBA" id="ARBA00023027"/>
    </source>
</evidence>
<comment type="similarity">
    <text evidence="1">Belongs to the four-carbon acid sugar kinase family.</text>
</comment>
<dbReference type="InterPro" id="IPR042213">
    <property type="entry name" value="NBD_C_sf"/>
</dbReference>
<reference evidence="13 14" key="2">
    <citation type="submission" date="2020-08" db="EMBL/GenBank/DDBJ databases">
        <authorList>
            <person name="Partida-Martinez L."/>
            <person name="Huntemann M."/>
            <person name="Clum A."/>
            <person name="Wang J."/>
            <person name="Palaniappan K."/>
            <person name="Ritter S."/>
            <person name="Chen I.-M."/>
            <person name="Stamatis D."/>
            <person name="Reddy T."/>
            <person name="O'Malley R."/>
            <person name="Daum C."/>
            <person name="Shapiro N."/>
            <person name="Ivanova N."/>
            <person name="Kyrpides N."/>
            <person name="Woyke T."/>
        </authorList>
    </citation>
    <scope>NUCLEOTIDE SEQUENCE [LARGE SCALE GENOMIC DNA]</scope>
    <source>
        <strain evidence="13 14">AS2.23</strain>
    </source>
</reference>
<evidence type="ECO:0000256" key="3">
    <source>
        <dbReference type="ARBA" id="ARBA00022679"/>
    </source>
</evidence>
<dbReference type="Pfam" id="PF04166">
    <property type="entry name" value="PdxA"/>
    <property type="match status" value="1"/>
</dbReference>
<dbReference type="GO" id="GO:0051287">
    <property type="term" value="F:NAD binding"/>
    <property type="evidence" value="ECO:0007669"/>
    <property type="project" value="InterPro"/>
</dbReference>
<dbReference type="Pfam" id="PF17042">
    <property type="entry name" value="NBD_C"/>
    <property type="match status" value="1"/>
</dbReference>
<dbReference type="GO" id="GO:0005524">
    <property type="term" value="F:ATP binding"/>
    <property type="evidence" value="ECO:0007669"/>
    <property type="project" value="UniProtKB-KW"/>
</dbReference>
<evidence type="ECO:0000256" key="1">
    <source>
        <dbReference type="ARBA" id="ARBA00005715"/>
    </source>
</evidence>
<keyword evidence="3" id="KW-0808">Transferase</keyword>
<proteinExistence type="inferred from homology"/>
<dbReference type="InterPro" id="IPR005255">
    <property type="entry name" value="PdxA_fam"/>
</dbReference>
<evidence type="ECO:0000256" key="7">
    <source>
        <dbReference type="ARBA" id="ARBA00022840"/>
    </source>
</evidence>
<organism evidence="13 14">
    <name type="scientific">Kineococcus radiotolerans</name>
    <dbReference type="NCBI Taxonomy" id="131568"/>
    <lineage>
        <taxon>Bacteria</taxon>
        <taxon>Bacillati</taxon>
        <taxon>Actinomycetota</taxon>
        <taxon>Actinomycetes</taxon>
        <taxon>Kineosporiales</taxon>
        <taxon>Kineosporiaceae</taxon>
        <taxon>Kineococcus</taxon>
    </lineage>
</organism>
<dbReference type="Gene3D" id="3.40.718.10">
    <property type="entry name" value="Isopropylmalate Dehydrogenase"/>
    <property type="match status" value="1"/>
</dbReference>
<dbReference type="InterPro" id="IPR031475">
    <property type="entry name" value="NBD_C"/>
</dbReference>
<keyword evidence="10" id="KW-0119">Carbohydrate metabolism</keyword>